<dbReference type="EMBL" id="BMHQ01000023">
    <property type="protein sequence ID" value="GGE29638.1"/>
    <property type="molecule type" value="Genomic_DNA"/>
</dbReference>
<protein>
    <submittedName>
        <fullName evidence="1">Uncharacterized protein</fullName>
    </submittedName>
</protein>
<evidence type="ECO:0000313" key="2">
    <source>
        <dbReference type="Proteomes" id="UP000625210"/>
    </source>
</evidence>
<organism evidence="1 2">
    <name type="scientific">Marinithermofilum abyssi</name>
    <dbReference type="NCBI Taxonomy" id="1571185"/>
    <lineage>
        <taxon>Bacteria</taxon>
        <taxon>Bacillati</taxon>
        <taxon>Bacillota</taxon>
        <taxon>Bacilli</taxon>
        <taxon>Bacillales</taxon>
        <taxon>Thermoactinomycetaceae</taxon>
        <taxon>Marinithermofilum</taxon>
    </lineage>
</organism>
<dbReference type="Proteomes" id="UP000625210">
    <property type="component" value="Unassembled WGS sequence"/>
</dbReference>
<dbReference type="Pfam" id="PF10830">
    <property type="entry name" value="DUF2553"/>
    <property type="match status" value="1"/>
</dbReference>
<sequence length="90" mass="10724">MRKYLRKERRVCKINKRYQNITNRIIGSIEDGKVLLFYNKEVIGFINLDDATITHTDRYVVHDHQIYQVVQDGETLIVDSYTRDCDLGWC</sequence>
<evidence type="ECO:0000313" key="1">
    <source>
        <dbReference type="EMBL" id="GGE29638.1"/>
    </source>
</evidence>
<dbReference type="AlphaFoldDB" id="A0A8J2VK80"/>
<reference evidence="1" key="2">
    <citation type="submission" date="2020-09" db="EMBL/GenBank/DDBJ databases">
        <authorList>
            <person name="Sun Q."/>
            <person name="Zhou Y."/>
        </authorList>
    </citation>
    <scope>NUCLEOTIDE SEQUENCE</scope>
    <source>
        <strain evidence="1">CGMCC 1.15179</strain>
    </source>
</reference>
<comment type="caution">
    <text evidence="1">The sequence shown here is derived from an EMBL/GenBank/DDBJ whole genome shotgun (WGS) entry which is preliminary data.</text>
</comment>
<gene>
    <name evidence="1" type="ORF">GCM10011571_34740</name>
</gene>
<keyword evidence="2" id="KW-1185">Reference proteome</keyword>
<dbReference type="InterPro" id="IPR020140">
    <property type="entry name" value="Uncharacterised_YusG"/>
</dbReference>
<name>A0A8J2VK80_9BACL</name>
<proteinExistence type="predicted"/>
<accession>A0A8J2VK80</accession>
<reference evidence="1" key="1">
    <citation type="journal article" date="2014" name="Int. J. Syst. Evol. Microbiol.">
        <title>Complete genome sequence of Corynebacterium casei LMG S-19264T (=DSM 44701T), isolated from a smear-ripened cheese.</title>
        <authorList>
            <consortium name="US DOE Joint Genome Institute (JGI-PGF)"/>
            <person name="Walter F."/>
            <person name="Albersmeier A."/>
            <person name="Kalinowski J."/>
            <person name="Ruckert C."/>
        </authorList>
    </citation>
    <scope>NUCLEOTIDE SEQUENCE</scope>
    <source>
        <strain evidence="1">CGMCC 1.15179</strain>
    </source>
</reference>